<sequence length="138" mass="14262">MSVSEATELIRAHAKDPVGRSDPAPSLGRAELITPTCGDRIEVRVDGSAERVRVAWSGRGCEVSRGSASLLADGLDELPAAEMCARIEAFLAAMTTREGALAGEEAALLAVAGNPVRSVCATLAWRVLATALNDAGFA</sequence>
<dbReference type="KEGG" id="rry:C1O28_06955"/>
<organism evidence="1 2">
    <name type="scientific">Rathayibacter rathayi</name>
    <name type="common">Corynebacterium rathayi</name>
    <dbReference type="NCBI Taxonomy" id="33887"/>
    <lineage>
        <taxon>Bacteria</taxon>
        <taxon>Bacillati</taxon>
        <taxon>Actinomycetota</taxon>
        <taxon>Actinomycetes</taxon>
        <taxon>Micrococcales</taxon>
        <taxon>Microbacteriaceae</taxon>
        <taxon>Rathayibacter</taxon>
    </lineage>
</organism>
<comment type="caution">
    <text evidence="1">The sequence shown here is derived from an EMBL/GenBank/DDBJ whole genome shotgun (WGS) entry which is preliminary data.</text>
</comment>
<name>A0ABD6WAF1_RATRA</name>
<dbReference type="RefSeq" id="WP_097165779.1">
    <property type="nucleotide sequence ID" value="NZ_CP028129.1"/>
</dbReference>
<dbReference type="Gene3D" id="3.90.1010.10">
    <property type="match status" value="1"/>
</dbReference>
<reference evidence="1 2" key="1">
    <citation type="submission" date="2018-02" db="EMBL/GenBank/DDBJ databases">
        <title>Bacteriophage NCPPB3778 and a type I-E CRISPR drive the evolution of the US Biological Select Agent, Rathayibacter toxicus.</title>
        <authorList>
            <person name="Davis E.W.II."/>
            <person name="Tabima J.F."/>
            <person name="Weisberg A.J."/>
            <person name="Lopes L.D."/>
            <person name="Wiseman M.S."/>
            <person name="Wiseman M.S."/>
            <person name="Pupko T."/>
            <person name="Belcher M.S."/>
            <person name="Sechler A.J."/>
            <person name="Tancos M.A."/>
            <person name="Schroeder B.K."/>
            <person name="Murray T.D."/>
            <person name="Luster D.G."/>
            <person name="Schneider W.L."/>
            <person name="Rogers E."/>
            <person name="Andreote F.D."/>
            <person name="Grunwald N.J."/>
            <person name="Putnam M.L."/>
            <person name="Chang J.H."/>
        </authorList>
    </citation>
    <scope>NUCLEOTIDE SEQUENCE [LARGE SCALE GENOMIC DNA]</scope>
    <source>
        <strain evidence="1 2">AY1I9</strain>
    </source>
</reference>
<dbReference type="AlphaFoldDB" id="A0ABD6WAF1"/>
<evidence type="ECO:0000313" key="1">
    <source>
        <dbReference type="EMBL" id="PPF15101.1"/>
    </source>
</evidence>
<dbReference type="SUPFAM" id="SSF82649">
    <property type="entry name" value="SufE/NifU"/>
    <property type="match status" value="1"/>
</dbReference>
<evidence type="ECO:0008006" key="3">
    <source>
        <dbReference type="Google" id="ProtNLM"/>
    </source>
</evidence>
<dbReference type="Proteomes" id="UP000237881">
    <property type="component" value="Unassembled WGS sequence"/>
</dbReference>
<dbReference type="CDD" id="cd06664">
    <property type="entry name" value="IscU_like"/>
    <property type="match status" value="1"/>
</dbReference>
<dbReference type="InterPro" id="IPR002871">
    <property type="entry name" value="NIF_FeS_clus_asmbl_NifU_N"/>
</dbReference>
<proteinExistence type="predicted"/>
<accession>A0ABD6WAF1</accession>
<dbReference type="GeneID" id="49820207"/>
<gene>
    <name evidence="1" type="ORF">C5C04_04185</name>
</gene>
<dbReference type="EMBL" id="PSUL01000006">
    <property type="protein sequence ID" value="PPF15101.1"/>
    <property type="molecule type" value="Genomic_DNA"/>
</dbReference>
<evidence type="ECO:0000313" key="2">
    <source>
        <dbReference type="Proteomes" id="UP000237881"/>
    </source>
</evidence>
<protein>
    <recommendedName>
        <fullName evidence="3">Iron-sulfur cluster assembly scaffold protein</fullName>
    </recommendedName>
</protein>